<gene>
    <name evidence="1" type="ORF">SAMN05216354_0544</name>
</gene>
<proteinExistence type="predicted"/>
<dbReference type="EMBL" id="FNUV01000001">
    <property type="protein sequence ID" value="SEF46347.1"/>
    <property type="molecule type" value="Genomic_DNA"/>
</dbReference>
<name>A0A1H5S966_XYLRU</name>
<evidence type="ECO:0000313" key="1">
    <source>
        <dbReference type="EMBL" id="SEF46347.1"/>
    </source>
</evidence>
<dbReference type="AlphaFoldDB" id="A0A1H5S966"/>
<sequence>MVDNLVSKQGSTVMCTPVSFSYSNEVPLCAEKKVRVTRRHKKAPRPLNEKHRYLIYSPVYVKESYHAGKVFDIVSKAVMTGRCACHIKSDLLGATGGVRSKGVNRHLN</sequence>
<organism evidence="1 2">
    <name type="scientific">Xylanibacter ruminicola</name>
    <name type="common">Prevotella ruminicola</name>
    <dbReference type="NCBI Taxonomy" id="839"/>
    <lineage>
        <taxon>Bacteria</taxon>
        <taxon>Pseudomonadati</taxon>
        <taxon>Bacteroidota</taxon>
        <taxon>Bacteroidia</taxon>
        <taxon>Bacteroidales</taxon>
        <taxon>Prevotellaceae</taxon>
        <taxon>Xylanibacter</taxon>
    </lineage>
</organism>
<protein>
    <submittedName>
        <fullName evidence="1">Uncharacterized protein</fullName>
    </submittedName>
</protein>
<dbReference type="Proteomes" id="UP000236735">
    <property type="component" value="Unassembled WGS sequence"/>
</dbReference>
<accession>A0A1H5S966</accession>
<evidence type="ECO:0000313" key="2">
    <source>
        <dbReference type="Proteomes" id="UP000236735"/>
    </source>
</evidence>
<reference evidence="1 2" key="1">
    <citation type="submission" date="2016-10" db="EMBL/GenBank/DDBJ databases">
        <authorList>
            <person name="de Groot N.N."/>
        </authorList>
    </citation>
    <scope>NUCLEOTIDE SEQUENCE [LARGE SCALE GENOMIC DNA]</scope>
    <source>
        <strain evidence="1 2">AR32</strain>
    </source>
</reference>